<feature type="region of interest" description="Disordered" evidence="1">
    <location>
        <begin position="227"/>
        <end position="247"/>
    </location>
</feature>
<dbReference type="Proteomes" id="UP000182054">
    <property type="component" value="Unassembled WGS sequence"/>
</dbReference>
<reference evidence="2 3" key="1">
    <citation type="submission" date="2016-10" db="EMBL/GenBank/DDBJ databases">
        <authorList>
            <person name="de Groot N.N."/>
        </authorList>
    </citation>
    <scope>NUCLEOTIDE SEQUENCE [LARGE SCALE GENOMIC DNA]</scope>
    <source>
        <strain evidence="2 3">DSM 44908</strain>
    </source>
</reference>
<dbReference type="GeneID" id="85487813"/>
<dbReference type="InterPro" id="IPR004260">
    <property type="entry name" value="Pyr-dimer_DNA_glycosylase"/>
</dbReference>
<evidence type="ECO:0000313" key="3">
    <source>
        <dbReference type="Proteomes" id="UP000182054"/>
    </source>
</evidence>
<dbReference type="Pfam" id="PF03013">
    <property type="entry name" value="Pyr_excise"/>
    <property type="match status" value="1"/>
</dbReference>
<evidence type="ECO:0000256" key="1">
    <source>
        <dbReference type="SAM" id="MobiDB-lite"/>
    </source>
</evidence>
<dbReference type="EMBL" id="FOJN01000001">
    <property type="protein sequence ID" value="SFA39983.1"/>
    <property type="molecule type" value="Genomic_DNA"/>
</dbReference>
<sequence>MQTFLPDPGFSRSARLLDDRRLGKQRVETFQILRALIWPSYGWKNHPAVVMWRGFTPALVAYGVATCREWAARGHADALEAQLLDYTGGARPDVDRLRRAGLLPPWLGDDAVHASHRHALADKGPDLYPAEWRGPIGYVWPGSIHPRWPLPLPPDPVTPSAAVSLLGEWGMPADRFDPGAAEWSTLRRLARGLGDDAPDPPDRWALLACALVVPGRVAVLLDRPALAPDEPLPPPAEPRGSVSGSIARTPTDADVTAMGEEAASSSRFGWFRRGDEPDAADVALVVTDGAPVPDTLASVPILRSARPGERATG</sequence>
<protein>
    <submittedName>
        <fullName evidence="2">Uncharacterized protein</fullName>
    </submittedName>
</protein>
<organism evidence="2 3">
    <name type="scientific">Rhodococcoides kroppenstedtii</name>
    <dbReference type="NCBI Taxonomy" id="293050"/>
    <lineage>
        <taxon>Bacteria</taxon>
        <taxon>Bacillati</taxon>
        <taxon>Actinomycetota</taxon>
        <taxon>Actinomycetes</taxon>
        <taxon>Mycobacteriales</taxon>
        <taxon>Nocardiaceae</taxon>
        <taxon>Rhodococcoides</taxon>
    </lineage>
</organism>
<name>A0A1I0SKL5_9NOCA</name>
<dbReference type="NCBIfam" id="NF038085">
    <property type="entry name" value="MSMEG_6728_fam"/>
    <property type="match status" value="1"/>
</dbReference>
<dbReference type="RefSeq" id="WP_068365981.1">
    <property type="nucleotide sequence ID" value="NZ_FOJN01000001.1"/>
</dbReference>
<proteinExistence type="predicted"/>
<evidence type="ECO:0000313" key="2">
    <source>
        <dbReference type="EMBL" id="SFA39983.1"/>
    </source>
</evidence>
<gene>
    <name evidence="2" type="ORF">SAMN05444374_101402</name>
</gene>
<dbReference type="AlphaFoldDB" id="A0A1I0SKL5"/>
<accession>A0A1I0SKL5</accession>